<name>A0ABU7A4S1_9TELE</name>
<sequence length="164" mass="18236">LWDLCSEDPQLGNFTEMATGNTQVNPTHSTTHSRAFTFVCLGTCRTGKCWQHFGKLFKGTQSKSQHASADRTKDGLEEGFKGPSNTCYHHAANFSLADTKQPILDSVSVSTNLPATSPINSCLTEHGDFYQHIFLLKSTSLRKVCPPRCWILYMQYSVKLSQNG</sequence>
<evidence type="ECO:0000313" key="1">
    <source>
        <dbReference type="EMBL" id="MED6232659.1"/>
    </source>
</evidence>
<organism evidence="1 2">
    <name type="scientific">Ataeniobius toweri</name>
    <dbReference type="NCBI Taxonomy" id="208326"/>
    <lineage>
        <taxon>Eukaryota</taxon>
        <taxon>Metazoa</taxon>
        <taxon>Chordata</taxon>
        <taxon>Craniata</taxon>
        <taxon>Vertebrata</taxon>
        <taxon>Euteleostomi</taxon>
        <taxon>Actinopterygii</taxon>
        <taxon>Neopterygii</taxon>
        <taxon>Teleostei</taxon>
        <taxon>Neoteleostei</taxon>
        <taxon>Acanthomorphata</taxon>
        <taxon>Ovalentaria</taxon>
        <taxon>Atherinomorphae</taxon>
        <taxon>Cyprinodontiformes</taxon>
        <taxon>Goodeidae</taxon>
        <taxon>Ataeniobius</taxon>
    </lineage>
</organism>
<reference evidence="1 2" key="1">
    <citation type="submission" date="2021-07" db="EMBL/GenBank/DDBJ databases">
        <authorList>
            <person name="Palmer J.M."/>
        </authorList>
    </citation>
    <scope>NUCLEOTIDE SEQUENCE [LARGE SCALE GENOMIC DNA]</scope>
    <source>
        <strain evidence="1 2">AT_MEX2019</strain>
        <tissue evidence="1">Muscle</tissue>
    </source>
</reference>
<dbReference type="Proteomes" id="UP001345963">
    <property type="component" value="Unassembled WGS sequence"/>
</dbReference>
<comment type="caution">
    <text evidence="1">The sequence shown here is derived from an EMBL/GenBank/DDBJ whole genome shotgun (WGS) entry which is preliminary data.</text>
</comment>
<gene>
    <name evidence="1" type="ORF">ATANTOWER_000635</name>
</gene>
<evidence type="ECO:0000313" key="2">
    <source>
        <dbReference type="Proteomes" id="UP001345963"/>
    </source>
</evidence>
<feature type="non-terminal residue" evidence="1">
    <location>
        <position position="1"/>
    </location>
</feature>
<accession>A0ABU7A4S1</accession>
<proteinExistence type="predicted"/>
<keyword evidence="2" id="KW-1185">Reference proteome</keyword>
<dbReference type="EMBL" id="JAHUTI010001063">
    <property type="protein sequence ID" value="MED6232659.1"/>
    <property type="molecule type" value="Genomic_DNA"/>
</dbReference>
<protein>
    <submittedName>
        <fullName evidence="1">Uncharacterized protein</fullName>
    </submittedName>
</protein>